<keyword evidence="1" id="KW-0175">Coiled coil</keyword>
<dbReference type="EMBL" id="JAGRRH010000016">
    <property type="protein sequence ID" value="KAG7355040.1"/>
    <property type="molecule type" value="Genomic_DNA"/>
</dbReference>
<feature type="compositionally biased region" description="Acidic residues" evidence="2">
    <location>
        <begin position="187"/>
        <end position="203"/>
    </location>
</feature>
<dbReference type="Proteomes" id="UP000693970">
    <property type="component" value="Unassembled WGS sequence"/>
</dbReference>
<feature type="compositionally biased region" description="Polar residues" evidence="2">
    <location>
        <begin position="553"/>
        <end position="571"/>
    </location>
</feature>
<comment type="caution">
    <text evidence="3">The sequence shown here is derived from an EMBL/GenBank/DDBJ whole genome shotgun (WGS) entry which is preliminary data.</text>
</comment>
<feature type="region of interest" description="Disordered" evidence="2">
    <location>
        <begin position="1"/>
        <end position="113"/>
    </location>
</feature>
<evidence type="ECO:0000313" key="3">
    <source>
        <dbReference type="EMBL" id="KAG7355040.1"/>
    </source>
</evidence>
<feature type="coiled-coil region" evidence="1">
    <location>
        <begin position="292"/>
        <end position="340"/>
    </location>
</feature>
<gene>
    <name evidence="3" type="ORF">IV203_004396</name>
</gene>
<dbReference type="AlphaFoldDB" id="A0A9K3L3N0"/>
<name>A0A9K3L3N0_9STRA</name>
<feature type="compositionally biased region" description="Polar residues" evidence="2">
    <location>
        <begin position="27"/>
        <end position="40"/>
    </location>
</feature>
<accession>A0A9K3L3N0</accession>
<feature type="compositionally biased region" description="Gly residues" evidence="2">
    <location>
        <begin position="162"/>
        <end position="172"/>
    </location>
</feature>
<feature type="region of interest" description="Disordered" evidence="2">
    <location>
        <begin position="552"/>
        <end position="573"/>
    </location>
</feature>
<dbReference type="OrthoDB" id="55624at2759"/>
<sequence length="611" mass="66449">MLNASMYEENGSFATGGSSNNNVNSNQEQMIMMNSSTSFGRGTDDAGASDDVVDPPPYPPPDDSSFLSSSFPPPPVRVIETSTADWGMMVVDESSNNNSNSDLPHDADDEDDDDYELVQGGVLILDGVSSTGGEENHGDDPDAASLSVPDSDNIPSDPGTIHGAGGVGGEPGGIARSNRNWEHLISDDEEDGDDDDDDDDDEATASRGRRRRAQLTLNDIYPRVCHLVRSARDAIATAFDGTTKDDASSSEAPTVVSSFPQFLRSAGIPLLVVAMAVLSVPGYSYYRMAVTARKYEARWIELQEENARLQLQEERLRQEMESLQEEAAMAMAKATSLHREHEKWKLLNAVNGGDDKDFYFLDNDDCDKDSFTVLDNCWIKAKANVRLGDCGDDTKDFFKDLWNSFWNLPFSWGSELYGDYGYDDPSGYYAMEPYSSSACSPSSIEEECRESEQQGDEYNYRNAEEDPLGTVFAAVQSFGQSLSEKMSQLMRDEVATTHKAATELEDAIQKGFYQASTAISDAMAATKKDMQALSQEVLTTLNAAVPKGKALATLNNNGPKTDEQAPSSKPQAVTRKGLFDAASALTSLSKTWNEAVASISTVASTKEDGKK</sequence>
<evidence type="ECO:0000313" key="4">
    <source>
        <dbReference type="Proteomes" id="UP000693970"/>
    </source>
</evidence>
<evidence type="ECO:0000256" key="2">
    <source>
        <dbReference type="SAM" id="MobiDB-lite"/>
    </source>
</evidence>
<keyword evidence="4" id="KW-1185">Reference proteome</keyword>
<evidence type="ECO:0000256" key="1">
    <source>
        <dbReference type="SAM" id="Coils"/>
    </source>
</evidence>
<reference evidence="3" key="2">
    <citation type="submission" date="2021-04" db="EMBL/GenBank/DDBJ databases">
        <authorList>
            <person name="Podell S."/>
        </authorList>
    </citation>
    <scope>NUCLEOTIDE SEQUENCE</scope>
    <source>
        <strain evidence="3">Hildebrandi</strain>
    </source>
</reference>
<organism evidence="3 4">
    <name type="scientific">Nitzschia inconspicua</name>
    <dbReference type="NCBI Taxonomy" id="303405"/>
    <lineage>
        <taxon>Eukaryota</taxon>
        <taxon>Sar</taxon>
        <taxon>Stramenopiles</taxon>
        <taxon>Ochrophyta</taxon>
        <taxon>Bacillariophyta</taxon>
        <taxon>Bacillariophyceae</taxon>
        <taxon>Bacillariophycidae</taxon>
        <taxon>Bacillariales</taxon>
        <taxon>Bacillariaceae</taxon>
        <taxon>Nitzschia</taxon>
    </lineage>
</organism>
<protein>
    <submittedName>
        <fullName evidence="3">Uncharacterized protein</fullName>
    </submittedName>
</protein>
<proteinExistence type="predicted"/>
<feature type="region of interest" description="Disordered" evidence="2">
    <location>
        <begin position="127"/>
        <end position="208"/>
    </location>
</feature>
<reference evidence="3" key="1">
    <citation type="journal article" date="2021" name="Sci. Rep.">
        <title>Diploid genomic architecture of Nitzschia inconspicua, an elite biomass production diatom.</title>
        <authorList>
            <person name="Oliver A."/>
            <person name="Podell S."/>
            <person name="Pinowska A."/>
            <person name="Traller J.C."/>
            <person name="Smith S.R."/>
            <person name="McClure R."/>
            <person name="Beliaev A."/>
            <person name="Bohutskyi P."/>
            <person name="Hill E.A."/>
            <person name="Rabines A."/>
            <person name="Zheng H."/>
            <person name="Allen L.Z."/>
            <person name="Kuo A."/>
            <person name="Grigoriev I.V."/>
            <person name="Allen A.E."/>
            <person name="Hazlebeck D."/>
            <person name="Allen E.E."/>
        </authorList>
    </citation>
    <scope>NUCLEOTIDE SEQUENCE</scope>
    <source>
        <strain evidence="3">Hildebrandi</strain>
    </source>
</reference>